<dbReference type="Gene3D" id="3.40.50.300">
    <property type="entry name" value="P-loop containing nucleotide triphosphate hydrolases"/>
    <property type="match status" value="1"/>
</dbReference>
<dbReference type="SMART" id="SM00382">
    <property type="entry name" value="AAA"/>
    <property type="match status" value="1"/>
</dbReference>
<accession>A0ABS3HRU6</accession>
<evidence type="ECO:0000313" key="7">
    <source>
        <dbReference type="Proteomes" id="UP000664857"/>
    </source>
</evidence>
<comment type="similarity">
    <text evidence="1">Belongs to the ABC transporter superfamily.</text>
</comment>
<keyword evidence="2" id="KW-0813">Transport</keyword>
<dbReference type="PROSITE" id="PS50893">
    <property type="entry name" value="ABC_TRANSPORTER_2"/>
    <property type="match status" value="1"/>
</dbReference>
<evidence type="ECO:0000256" key="4">
    <source>
        <dbReference type="ARBA" id="ARBA00022840"/>
    </source>
</evidence>
<sequence>MKESRCFGVSAIIEMNQLTKTYKGVNAVEKVSLNIEEGEIFGFIGPNGAGKSTTIKMLLNFIFPTSGSASIFGLDCVTDSLAIKKEVGYVSSDVRYYQDMTSRDIFKYTADFHGIRNKEQVIDEYVSYFEIDPDKKIAKLSLGNKKKVAIVSALLQNPKLLILDEPTNGLDPMIQHRLFEVLEAKRKEGMTIFLSSHDLHEIQAHCDRAAFIKNGQIISVESLQKGQDLEKKVMIKASNLNKEQLVALGGSNIQQIDNQWSFIFQGDMNQLMSQLTQLEIQDLVIQPLDLEDKFLSMYE</sequence>
<evidence type="ECO:0000256" key="1">
    <source>
        <dbReference type="ARBA" id="ARBA00005417"/>
    </source>
</evidence>
<name>A0ABS3HRU6_9ENTE</name>
<dbReference type="CDD" id="cd03230">
    <property type="entry name" value="ABC_DR_subfamily_A"/>
    <property type="match status" value="1"/>
</dbReference>
<dbReference type="InterPro" id="IPR003439">
    <property type="entry name" value="ABC_transporter-like_ATP-bd"/>
</dbReference>
<dbReference type="InterPro" id="IPR017871">
    <property type="entry name" value="ABC_transporter-like_CS"/>
</dbReference>
<evidence type="ECO:0000256" key="3">
    <source>
        <dbReference type="ARBA" id="ARBA00022741"/>
    </source>
</evidence>
<dbReference type="GO" id="GO:0005524">
    <property type="term" value="F:ATP binding"/>
    <property type="evidence" value="ECO:0007669"/>
    <property type="project" value="UniProtKB-KW"/>
</dbReference>
<dbReference type="Proteomes" id="UP000664857">
    <property type="component" value="Unassembled WGS sequence"/>
</dbReference>
<gene>
    <name evidence="6" type="ORF">DOK76_05355</name>
</gene>
<protein>
    <submittedName>
        <fullName evidence="6">ABC transporter ATP-binding protein</fullName>
    </submittedName>
</protein>
<dbReference type="SUPFAM" id="SSF52540">
    <property type="entry name" value="P-loop containing nucleoside triphosphate hydrolases"/>
    <property type="match status" value="1"/>
</dbReference>
<dbReference type="InterPro" id="IPR003593">
    <property type="entry name" value="AAA+_ATPase"/>
</dbReference>
<comment type="caution">
    <text evidence="6">The sequence shown here is derived from an EMBL/GenBank/DDBJ whole genome shotgun (WGS) entry which is preliminary data.</text>
</comment>
<evidence type="ECO:0000259" key="5">
    <source>
        <dbReference type="PROSITE" id="PS50893"/>
    </source>
</evidence>
<keyword evidence="7" id="KW-1185">Reference proteome</keyword>
<dbReference type="Pfam" id="PF00005">
    <property type="entry name" value="ABC_tran"/>
    <property type="match status" value="1"/>
</dbReference>
<feature type="domain" description="ABC transporter" evidence="5">
    <location>
        <begin position="13"/>
        <end position="239"/>
    </location>
</feature>
<keyword evidence="4 6" id="KW-0067">ATP-binding</keyword>
<dbReference type="InterPro" id="IPR050763">
    <property type="entry name" value="ABC_transporter_ATP-binding"/>
</dbReference>
<dbReference type="InterPro" id="IPR027417">
    <property type="entry name" value="P-loop_NTPase"/>
</dbReference>
<reference evidence="6 7" key="1">
    <citation type="submission" date="2021-03" db="EMBL/GenBank/DDBJ databases">
        <title>Enterococcal diversity collection.</title>
        <authorList>
            <person name="Gilmore M.S."/>
            <person name="Schwartzman J."/>
            <person name="Van Tyne D."/>
            <person name="Martin M."/>
            <person name="Earl A.M."/>
            <person name="Manson A.L."/>
            <person name="Straub T."/>
            <person name="Salamzade R."/>
            <person name="Saavedra J."/>
            <person name="Lebreton F."/>
            <person name="Prichula J."/>
            <person name="Schaufler K."/>
            <person name="Gaca A."/>
            <person name="Sgardioli B."/>
            <person name="Wagenaar J."/>
            <person name="Strong T."/>
        </authorList>
    </citation>
    <scope>NUCLEOTIDE SEQUENCE [LARGE SCALE GENOMIC DNA]</scope>
    <source>
        <strain evidence="6 7">DIV0080</strain>
    </source>
</reference>
<proteinExistence type="inferred from homology"/>
<keyword evidence="3" id="KW-0547">Nucleotide-binding</keyword>
<evidence type="ECO:0000256" key="2">
    <source>
        <dbReference type="ARBA" id="ARBA00022448"/>
    </source>
</evidence>
<dbReference type="EMBL" id="JAFLVX010000015">
    <property type="protein sequence ID" value="MBO0476488.1"/>
    <property type="molecule type" value="Genomic_DNA"/>
</dbReference>
<dbReference type="PANTHER" id="PTHR42711:SF5">
    <property type="entry name" value="ABC TRANSPORTER ATP-BINDING PROTEIN NATA"/>
    <property type="match status" value="1"/>
</dbReference>
<dbReference type="PROSITE" id="PS00211">
    <property type="entry name" value="ABC_TRANSPORTER_1"/>
    <property type="match status" value="1"/>
</dbReference>
<dbReference type="PANTHER" id="PTHR42711">
    <property type="entry name" value="ABC TRANSPORTER ATP-BINDING PROTEIN"/>
    <property type="match status" value="1"/>
</dbReference>
<organism evidence="6 7">
    <name type="scientific">Candidatus Vagococcus giribetii</name>
    <dbReference type="NCBI Taxonomy" id="2230876"/>
    <lineage>
        <taxon>Bacteria</taxon>
        <taxon>Bacillati</taxon>
        <taxon>Bacillota</taxon>
        <taxon>Bacilli</taxon>
        <taxon>Lactobacillales</taxon>
        <taxon>Enterococcaceae</taxon>
        <taxon>Vagococcus</taxon>
    </lineage>
</organism>
<evidence type="ECO:0000313" key="6">
    <source>
        <dbReference type="EMBL" id="MBO0476488.1"/>
    </source>
</evidence>